<evidence type="ECO:0000256" key="7">
    <source>
        <dbReference type="ARBA" id="ARBA00032166"/>
    </source>
</evidence>
<evidence type="ECO:0000259" key="10">
    <source>
        <dbReference type="PROSITE" id="PS51675"/>
    </source>
</evidence>
<evidence type="ECO:0000313" key="11">
    <source>
        <dbReference type="EMBL" id="OBT92324.1"/>
    </source>
</evidence>
<dbReference type="GO" id="GO:0000049">
    <property type="term" value="F:tRNA binding"/>
    <property type="evidence" value="ECO:0007669"/>
    <property type="project" value="TreeGrafter"/>
</dbReference>
<dbReference type="EMBL" id="KV460269">
    <property type="protein sequence ID" value="OBT92324.1"/>
    <property type="molecule type" value="Genomic_DNA"/>
</dbReference>
<keyword evidence="4 11" id="KW-0808">Transferase</keyword>
<protein>
    <recommendedName>
        <fullName evidence="2">tRNA (guanine(9)-N1)-methyltransferase</fullName>
        <ecNumber evidence="1">2.1.1.221</ecNumber>
    </recommendedName>
    <alternativeName>
        <fullName evidence="7">tRNA methyltransferase 10</fullName>
    </alternativeName>
    <alternativeName>
        <fullName evidence="6">tRNA(m1G9)-methyltransferase</fullName>
    </alternativeName>
</protein>
<dbReference type="GO" id="GO:0005634">
    <property type="term" value="C:nucleus"/>
    <property type="evidence" value="ECO:0007669"/>
    <property type="project" value="TreeGrafter"/>
</dbReference>
<evidence type="ECO:0000313" key="12">
    <source>
        <dbReference type="Proteomes" id="UP000091956"/>
    </source>
</evidence>
<feature type="compositionally biased region" description="Polar residues" evidence="9">
    <location>
        <begin position="281"/>
        <end position="303"/>
    </location>
</feature>
<keyword evidence="3 11" id="KW-0489">Methyltransferase</keyword>
<dbReference type="STRING" id="342668.A0A1B8G916"/>
<feature type="compositionally biased region" description="Basic and acidic residues" evidence="9">
    <location>
        <begin position="422"/>
        <end position="431"/>
    </location>
</feature>
<dbReference type="InterPro" id="IPR038459">
    <property type="entry name" value="MT_TRM10-typ_sf"/>
</dbReference>
<dbReference type="AlphaFoldDB" id="A0A1B8G916"/>
<dbReference type="GeneID" id="28842811"/>
<evidence type="ECO:0000256" key="9">
    <source>
        <dbReference type="SAM" id="MobiDB-lite"/>
    </source>
</evidence>
<evidence type="ECO:0000256" key="1">
    <source>
        <dbReference type="ARBA" id="ARBA00012797"/>
    </source>
</evidence>
<accession>A0A1B8G916</accession>
<feature type="compositionally biased region" description="Basic and acidic residues" evidence="9">
    <location>
        <begin position="1"/>
        <end position="16"/>
    </location>
</feature>
<keyword evidence="12" id="KW-1185">Reference proteome</keyword>
<name>A0A1B8G916_9PEZI</name>
<keyword evidence="5" id="KW-0949">S-adenosyl-L-methionine</keyword>
<reference evidence="12" key="2">
    <citation type="journal article" date="2018" name="Nat. Commun.">
        <title>Extreme sensitivity to ultraviolet light in the fungal pathogen causing white-nose syndrome of bats.</title>
        <authorList>
            <person name="Palmer J.M."/>
            <person name="Drees K.P."/>
            <person name="Foster J.T."/>
            <person name="Lindner D.L."/>
        </authorList>
    </citation>
    <scope>NUCLEOTIDE SEQUENCE [LARGE SCALE GENOMIC DNA]</scope>
    <source>
        <strain evidence="12">UAMH 10579</strain>
    </source>
</reference>
<feature type="region of interest" description="Disordered" evidence="9">
    <location>
        <begin position="414"/>
        <end position="471"/>
    </location>
</feature>
<proteinExistence type="predicted"/>
<dbReference type="InterPro" id="IPR028564">
    <property type="entry name" value="MT_TRM10-typ"/>
</dbReference>
<dbReference type="OrthoDB" id="278300at2759"/>
<feature type="region of interest" description="Disordered" evidence="9">
    <location>
        <begin position="1"/>
        <end position="87"/>
    </location>
</feature>
<dbReference type="GO" id="GO:0052905">
    <property type="term" value="F:tRNA (guanosine(9)-N1)-methyltransferase activity"/>
    <property type="evidence" value="ECO:0007669"/>
    <property type="project" value="UniProtKB-EC"/>
</dbReference>
<dbReference type="Proteomes" id="UP000091956">
    <property type="component" value="Unassembled WGS sequence"/>
</dbReference>
<dbReference type="EC" id="2.1.1.221" evidence="1"/>
<dbReference type="PANTHER" id="PTHR13563">
    <property type="entry name" value="TRNA (GUANINE-9-) METHYLTRANSFERASE"/>
    <property type="match status" value="1"/>
</dbReference>
<evidence type="ECO:0000256" key="5">
    <source>
        <dbReference type="ARBA" id="ARBA00022691"/>
    </source>
</evidence>
<dbReference type="RefSeq" id="XP_018126057.1">
    <property type="nucleotide sequence ID" value="XM_018278839.1"/>
</dbReference>
<dbReference type="CDD" id="cd18089">
    <property type="entry name" value="SPOUT_Trm10-like"/>
    <property type="match status" value="1"/>
</dbReference>
<evidence type="ECO:0000256" key="3">
    <source>
        <dbReference type="ARBA" id="ARBA00022603"/>
    </source>
</evidence>
<dbReference type="GO" id="GO:0002939">
    <property type="term" value="P:tRNA N1-guanine methylation"/>
    <property type="evidence" value="ECO:0007669"/>
    <property type="project" value="TreeGrafter"/>
</dbReference>
<organism evidence="11 12">
    <name type="scientific">Pseudogymnoascus verrucosus</name>
    <dbReference type="NCBI Taxonomy" id="342668"/>
    <lineage>
        <taxon>Eukaryota</taxon>
        <taxon>Fungi</taxon>
        <taxon>Dikarya</taxon>
        <taxon>Ascomycota</taxon>
        <taxon>Pezizomycotina</taxon>
        <taxon>Leotiomycetes</taxon>
        <taxon>Thelebolales</taxon>
        <taxon>Thelebolaceae</taxon>
        <taxon>Pseudogymnoascus</taxon>
    </lineage>
</organism>
<feature type="domain" description="SAM-dependent MTase TRM10-type" evidence="10">
    <location>
        <begin position="136"/>
        <end position="414"/>
    </location>
</feature>
<sequence length="471" mass="51795">MAETEERPSKMRKLEPVNDISISQTDGQDDIENDLKTSQQSIEKHETESAVPSDSEHEEEEQDVNKNKTAGGLAGDSGTPSMSKNQLKKIRRKAAWEAGKDYRKEQKKAKITAKRAQRAADKAELLASGIDLAALAKPRPTPSTQVPVTLLLDCDFDGYMTDKEVMSLGQQITRCYSDNKHAKYRAHLVVSSFGGRLKERYETVLSNHHLGWKGVTFSEKFFVEAAKDIHDVMIGSEGGRVKGALLGALLPTDNIPVLVQEPDTSDKIQQPNEPASEPEKQTTAQPAQAANGSESSIPSEPVSTPQIPDIPIPTTPQIVYLSSDSEHTLDSLSPYTTYVIGGIVDKNRHKGLCHKRANELGIPTAKLPIGEYMQMQSRTVLTTNHVVEIMANWLETGDWGEAFLKAIPKRKEAVLRKGGKKQRPENGKEGENEGEDDVLEEDTMEMDETNNDEATPKDSKGQNAAAVDETV</sequence>
<dbReference type="InterPro" id="IPR007356">
    <property type="entry name" value="tRNA_m1G_MeTrfase_euk"/>
</dbReference>
<feature type="compositionally biased region" description="Acidic residues" evidence="9">
    <location>
        <begin position="432"/>
        <end position="451"/>
    </location>
</feature>
<dbReference type="PROSITE" id="PS51675">
    <property type="entry name" value="SAM_MT_TRM10"/>
    <property type="match status" value="1"/>
</dbReference>
<reference evidence="11 12" key="1">
    <citation type="submission" date="2016-03" db="EMBL/GenBank/DDBJ databases">
        <title>Comparative genomics of Pseudogymnoascus destructans, the fungus causing white-nose syndrome of bats.</title>
        <authorList>
            <person name="Palmer J.M."/>
            <person name="Drees K.P."/>
            <person name="Foster J.T."/>
            <person name="Lindner D.L."/>
        </authorList>
    </citation>
    <scope>NUCLEOTIDE SEQUENCE [LARGE SCALE GENOMIC DNA]</scope>
    <source>
        <strain evidence="11 12">UAMH 10579</strain>
    </source>
</reference>
<comment type="catalytic activity">
    <reaction evidence="8">
        <text>guanosine(9) in tRNA + S-adenosyl-L-methionine = N(1)-methylguanosine(9) in tRNA + S-adenosyl-L-homocysteine + H(+)</text>
        <dbReference type="Rhea" id="RHEA:43156"/>
        <dbReference type="Rhea" id="RHEA-COMP:10367"/>
        <dbReference type="Rhea" id="RHEA-COMP:10368"/>
        <dbReference type="ChEBI" id="CHEBI:15378"/>
        <dbReference type="ChEBI" id="CHEBI:57856"/>
        <dbReference type="ChEBI" id="CHEBI:59789"/>
        <dbReference type="ChEBI" id="CHEBI:73542"/>
        <dbReference type="ChEBI" id="CHEBI:74269"/>
        <dbReference type="EC" id="2.1.1.221"/>
    </reaction>
</comment>
<gene>
    <name evidence="11" type="primary">TRM10</name>
    <name evidence="11" type="ORF">VE01_09425</name>
</gene>
<evidence type="ECO:0000256" key="6">
    <source>
        <dbReference type="ARBA" id="ARBA00031792"/>
    </source>
</evidence>
<dbReference type="PANTHER" id="PTHR13563:SF13">
    <property type="entry name" value="TRNA METHYLTRANSFERASE 10 HOMOLOG A"/>
    <property type="match status" value="1"/>
</dbReference>
<evidence type="ECO:0000256" key="8">
    <source>
        <dbReference type="ARBA" id="ARBA00048434"/>
    </source>
</evidence>
<dbReference type="Gene3D" id="3.40.1280.30">
    <property type="match status" value="1"/>
</dbReference>
<feature type="region of interest" description="Disordered" evidence="9">
    <location>
        <begin position="263"/>
        <end position="309"/>
    </location>
</feature>
<evidence type="ECO:0000256" key="2">
    <source>
        <dbReference type="ARBA" id="ARBA00020451"/>
    </source>
</evidence>
<evidence type="ECO:0000256" key="4">
    <source>
        <dbReference type="ARBA" id="ARBA00022679"/>
    </source>
</evidence>